<evidence type="ECO:0000256" key="1">
    <source>
        <dbReference type="SAM" id="MobiDB-lite"/>
    </source>
</evidence>
<evidence type="ECO:0000313" key="4">
    <source>
        <dbReference type="Proteomes" id="UP000320244"/>
    </source>
</evidence>
<reference evidence="3 4" key="1">
    <citation type="submission" date="2019-05" db="EMBL/GenBank/DDBJ databases">
        <authorList>
            <person name="Lee S.D."/>
        </authorList>
    </citation>
    <scope>NUCLEOTIDE SEQUENCE [LARGE SCALE GENOMIC DNA]</scope>
    <source>
        <strain evidence="3 4">C5-26</strain>
    </source>
</reference>
<accession>A0A563E653</accession>
<dbReference type="EMBL" id="VCQV01000004">
    <property type="protein sequence ID" value="TWP38048.1"/>
    <property type="molecule type" value="Genomic_DNA"/>
</dbReference>
<dbReference type="InterPro" id="IPR025736">
    <property type="entry name" value="PucR_C-HTH_dom"/>
</dbReference>
<dbReference type="Gene3D" id="3.30.450.40">
    <property type="match status" value="1"/>
</dbReference>
<dbReference type="Pfam" id="PF01590">
    <property type="entry name" value="GAF"/>
    <property type="match status" value="1"/>
</dbReference>
<proteinExistence type="predicted"/>
<dbReference type="Gene3D" id="1.10.10.2840">
    <property type="entry name" value="PucR C-terminal helix-turn-helix domain"/>
    <property type="match status" value="1"/>
</dbReference>
<organism evidence="3 4">
    <name type="scientific">Leekyejoonella antrihumi</name>
    <dbReference type="NCBI Taxonomy" id="1660198"/>
    <lineage>
        <taxon>Bacteria</taxon>
        <taxon>Bacillati</taxon>
        <taxon>Actinomycetota</taxon>
        <taxon>Actinomycetes</taxon>
        <taxon>Micrococcales</taxon>
        <taxon>Dermacoccaceae</taxon>
        <taxon>Leekyejoonella</taxon>
    </lineage>
</organism>
<feature type="region of interest" description="Disordered" evidence="1">
    <location>
        <begin position="1"/>
        <end position="23"/>
    </location>
</feature>
<name>A0A563E653_9MICO</name>
<dbReference type="InterPro" id="IPR051448">
    <property type="entry name" value="CdaR-like_regulators"/>
</dbReference>
<dbReference type="SMART" id="SM00065">
    <property type="entry name" value="GAF"/>
    <property type="match status" value="1"/>
</dbReference>
<dbReference type="Pfam" id="PF13556">
    <property type="entry name" value="HTH_30"/>
    <property type="match status" value="1"/>
</dbReference>
<reference evidence="3 4" key="2">
    <citation type="submission" date="2019-08" db="EMBL/GenBank/DDBJ databases">
        <title>Jejuicoccus antrihumi gen. nov., sp. nov., a new member of the family Dermacoccaceae isolated from a cave.</title>
        <authorList>
            <person name="Schumann P."/>
            <person name="Kim I.S."/>
        </authorList>
    </citation>
    <scope>NUCLEOTIDE SEQUENCE [LARGE SCALE GENOMIC DNA]</scope>
    <source>
        <strain evidence="3 4">C5-26</strain>
    </source>
</reference>
<dbReference type="AlphaFoldDB" id="A0A563E653"/>
<dbReference type="InterPro" id="IPR003018">
    <property type="entry name" value="GAF"/>
</dbReference>
<dbReference type="Proteomes" id="UP000320244">
    <property type="component" value="Unassembled WGS sequence"/>
</dbReference>
<evidence type="ECO:0000313" key="3">
    <source>
        <dbReference type="EMBL" id="TWP38048.1"/>
    </source>
</evidence>
<dbReference type="PANTHER" id="PTHR33744:SF1">
    <property type="entry name" value="DNA-BINDING TRANSCRIPTIONAL ACTIVATOR ADER"/>
    <property type="match status" value="1"/>
</dbReference>
<gene>
    <name evidence="3" type="ORF">FGL98_04910</name>
</gene>
<dbReference type="PANTHER" id="PTHR33744">
    <property type="entry name" value="CARBOHYDRATE DIACID REGULATOR"/>
    <property type="match status" value="1"/>
</dbReference>
<dbReference type="InterPro" id="IPR042070">
    <property type="entry name" value="PucR_C-HTH_sf"/>
</dbReference>
<comment type="caution">
    <text evidence="3">The sequence shown here is derived from an EMBL/GenBank/DDBJ whole genome shotgun (WGS) entry which is preliminary data.</text>
</comment>
<dbReference type="OrthoDB" id="8026818at2"/>
<protein>
    <submittedName>
        <fullName evidence="3">GAF domain-containing protein</fullName>
    </submittedName>
</protein>
<feature type="domain" description="GAF" evidence="2">
    <location>
        <begin position="56"/>
        <end position="206"/>
    </location>
</feature>
<keyword evidence="4" id="KW-1185">Reference proteome</keyword>
<dbReference type="InterPro" id="IPR029016">
    <property type="entry name" value="GAF-like_dom_sf"/>
</dbReference>
<evidence type="ECO:0000259" key="2">
    <source>
        <dbReference type="SMART" id="SM00065"/>
    </source>
</evidence>
<sequence>MTDRRLNVANTEAGGAAPTSSPRSIAQADLVTYRGRRDRELGSLYAIARSLAALRELDEVLDSIVRHAHELIGTDFTYLSLVGPDKDLSLKASAGTISAEFLAARIPSNTGLGGRVIDTGRAMWVSNYLRAGDLTHVGEFDALVAPEGLVALLGVPLLVRSEVVGVLFAADRTERPFETDEIALLSAFADHAAIALNNARLYDESRAAVQRLESAYATMERAQAVHEALSNAVLSGGGPGDVAQQLVEHVGGTVTVLERDDSILLSRPQGASPVRHDSSEVAAAIVEARNTGRCVTIEDSVGLSQSAAAIQAGNSYLGALLLTRQEQPPPIDVRTLERATHVMGMLILKESAVAQTAERLSGEMMTNLLVSSPVVGPAQRARAQARGLLVDKLNVVVVVDALGMSTGEVSRHLHNIATEWNGLSGVYLGRATMLLNVPDRDAITRLDTVTRAIHQRLRGELRQQVTVVSERVRGTDWARAFSIANRCCAVIQALGRPDQGASSDQYAVYALLFDTERAVELGRFIEDTIGPVLAYDARRSTDLVNTMTQYFAHNGNVAQSARALHVHLNTLLKRMERISVLLGEDWRSPEFSLPLQLTLRLHELRTAVELPQVSTPTPR</sequence>
<dbReference type="SUPFAM" id="SSF55781">
    <property type="entry name" value="GAF domain-like"/>
    <property type="match status" value="1"/>
</dbReference>
<dbReference type="RefSeq" id="WP_146315618.1">
    <property type="nucleotide sequence ID" value="NZ_VCQV01000004.1"/>
</dbReference>